<dbReference type="SUPFAM" id="SSF64438">
    <property type="entry name" value="CNF1/YfiH-like putative cysteine hydrolases"/>
    <property type="match status" value="1"/>
</dbReference>
<dbReference type="GO" id="GO:0006935">
    <property type="term" value="P:chemotaxis"/>
    <property type="evidence" value="ECO:0007669"/>
    <property type="project" value="UniProtKB-KW"/>
</dbReference>
<dbReference type="AlphaFoldDB" id="A0A098LMJ5"/>
<dbReference type="InterPro" id="IPR005659">
    <property type="entry name" value="Chemorcpt_Glu_NH3ase_CheD"/>
</dbReference>
<keyword evidence="1" id="KW-0145">Chemotaxis</keyword>
<gene>
    <name evidence="3" type="ORF">MYP_4872</name>
</gene>
<evidence type="ECO:0000256" key="1">
    <source>
        <dbReference type="ARBA" id="ARBA00022500"/>
    </source>
</evidence>
<evidence type="ECO:0000313" key="3">
    <source>
        <dbReference type="EMBL" id="GAL87642.1"/>
    </source>
</evidence>
<keyword evidence="2" id="KW-0378">Hydrolase</keyword>
<comment type="caution">
    <text evidence="3">The sequence shown here is derived from an EMBL/GenBank/DDBJ whole genome shotgun (WGS) entry which is preliminary data.</text>
</comment>
<dbReference type="CDD" id="cd16352">
    <property type="entry name" value="CheD"/>
    <property type="match status" value="1"/>
</dbReference>
<dbReference type="GO" id="GO:0050568">
    <property type="term" value="F:protein-glutamine glutaminase activity"/>
    <property type="evidence" value="ECO:0007669"/>
    <property type="project" value="InterPro"/>
</dbReference>
<keyword evidence="4" id="KW-1185">Reference proteome</keyword>
<dbReference type="PANTHER" id="PTHR35147:SF3">
    <property type="entry name" value="CHEMORECEPTOR GLUTAMINE DEAMIDASE CHED 1-RELATED"/>
    <property type="match status" value="1"/>
</dbReference>
<organism evidence="3 4">
    <name type="scientific">Sporocytophaga myxococcoides</name>
    <dbReference type="NCBI Taxonomy" id="153721"/>
    <lineage>
        <taxon>Bacteria</taxon>
        <taxon>Pseudomonadati</taxon>
        <taxon>Bacteroidota</taxon>
        <taxon>Cytophagia</taxon>
        <taxon>Cytophagales</taxon>
        <taxon>Cytophagaceae</taxon>
        <taxon>Sporocytophaga</taxon>
    </lineage>
</organism>
<dbReference type="Proteomes" id="UP000030185">
    <property type="component" value="Unassembled WGS sequence"/>
</dbReference>
<proteinExistence type="predicted"/>
<dbReference type="PANTHER" id="PTHR35147">
    <property type="entry name" value="CHEMORECEPTOR GLUTAMINE DEAMIDASE CHED-RELATED"/>
    <property type="match status" value="1"/>
</dbReference>
<dbReference type="EMBL" id="BBLT01000015">
    <property type="protein sequence ID" value="GAL87642.1"/>
    <property type="molecule type" value="Genomic_DNA"/>
</dbReference>
<dbReference type="InterPro" id="IPR011324">
    <property type="entry name" value="Cytotoxic_necrot_fac-like_cat"/>
</dbReference>
<reference evidence="3 4" key="1">
    <citation type="submission" date="2014-09" db="EMBL/GenBank/DDBJ databases">
        <title>Sporocytophaga myxococcoides PG-01 genome sequencing.</title>
        <authorList>
            <person name="Liu L."/>
            <person name="Gao P.J."/>
            <person name="Chen G.J."/>
            <person name="Wang L.S."/>
        </authorList>
    </citation>
    <scope>NUCLEOTIDE SEQUENCE [LARGE SCALE GENOMIC DNA]</scope>
    <source>
        <strain evidence="3 4">PG-01</strain>
    </source>
</reference>
<dbReference type="RefSeq" id="WP_052430472.1">
    <property type="nucleotide sequence ID" value="NZ_BBLT01000015.1"/>
</dbReference>
<protein>
    <submittedName>
        <fullName evidence="3">MCP protein methylation stimulator CheD</fullName>
    </submittedName>
</protein>
<dbReference type="Gene3D" id="3.30.1330.200">
    <property type="match status" value="1"/>
</dbReference>
<sequence length="89" mass="9933">MYEKYLCPEEIKVSKEPTEVITILGSCVSVYLFDPELKTGGINHFVLPDSTRFSRTGQYGIYAVPELIQRMIRMGAKPSGLQTKIFGGS</sequence>
<name>A0A098LMJ5_9BACT</name>
<evidence type="ECO:0000313" key="4">
    <source>
        <dbReference type="Proteomes" id="UP000030185"/>
    </source>
</evidence>
<dbReference type="InterPro" id="IPR038592">
    <property type="entry name" value="CheD-like_sf"/>
</dbReference>
<dbReference type="eggNOG" id="COG1871">
    <property type="taxonomic scope" value="Bacteria"/>
</dbReference>
<dbReference type="OrthoDB" id="9807202at2"/>
<evidence type="ECO:0000256" key="2">
    <source>
        <dbReference type="ARBA" id="ARBA00022801"/>
    </source>
</evidence>
<accession>A0A098LMJ5</accession>
<dbReference type="Pfam" id="PF03975">
    <property type="entry name" value="CheD"/>
    <property type="match status" value="1"/>
</dbReference>
<dbReference type="STRING" id="153721.MYP_4872"/>